<keyword evidence="2 4" id="KW-0378">Hydrolase</keyword>
<dbReference type="AlphaFoldDB" id="A0A239IGM2"/>
<feature type="binding site" evidence="3">
    <location>
        <position position="55"/>
    </location>
    <ligand>
        <name>Mg(2+)</name>
        <dbReference type="ChEBI" id="CHEBI:18420"/>
        <label>1</label>
    </ligand>
</feature>
<dbReference type="Gene3D" id="1.10.4080.10">
    <property type="entry name" value="ADP-ribosylation/Crystallin J1"/>
    <property type="match status" value="1"/>
</dbReference>
<dbReference type="RefSeq" id="WP_089246885.1">
    <property type="nucleotide sequence ID" value="NZ_FZOW01000007.1"/>
</dbReference>
<dbReference type="InterPro" id="IPR036705">
    <property type="entry name" value="Ribosyl_crysJ1_sf"/>
</dbReference>
<comment type="similarity">
    <text evidence="1">Belongs to the ADP-ribosylglycohydrolase family.</text>
</comment>
<dbReference type="Proteomes" id="UP000198327">
    <property type="component" value="Unassembled WGS sequence"/>
</dbReference>
<feature type="binding site" evidence="3">
    <location>
        <position position="57"/>
    </location>
    <ligand>
        <name>Mg(2+)</name>
        <dbReference type="ChEBI" id="CHEBI:18420"/>
        <label>1</label>
    </ligand>
</feature>
<dbReference type="InterPro" id="IPR050792">
    <property type="entry name" value="ADP-ribosylglycohydrolase"/>
</dbReference>
<dbReference type="EMBL" id="FZOW01000007">
    <property type="protein sequence ID" value="SNS92886.1"/>
    <property type="molecule type" value="Genomic_DNA"/>
</dbReference>
<sequence length="311" mass="31981">MKLTSEQSDRAAGVLLATAAGDALGAGYEFTHPAPGTVVDMIGGGTFDWAPGEWTDDTSMAAAVALAARDSDIGTAAGLDAIAANFVAWYDTDPADVGIQTRKVLGYRSPSAADMTAKAAALTGRTGGNGSLMRTAPVALAFLPDADDCTAAAKAISALTHSDPQAGEACAMWSFAIRHAVLHGTFDGVRLWLDTAGDAANFWRERLDEAEAGQPSDFDNNGWVVHAVQTAWCAITRADQDGPGHLVRALELCVLAGGDTDTTAAIAGGLLGARWGASAVPSRWRSMLHGYPNLSGDDLVALAADIAGARP</sequence>
<name>A0A239IGM2_9NOCA</name>
<dbReference type="SUPFAM" id="SSF101478">
    <property type="entry name" value="ADP-ribosylglycohydrolase"/>
    <property type="match status" value="1"/>
</dbReference>
<feature type="binding site" evidence="3">
    <location>
        <position position="262"/>
    </location>
    <ligand>
        <name>Mg(2+)</name>
        <dbReference type="ChEBI" id="CHEBI:18420"/>
        <label>1</label>
    </ligand>
</feature>
<evidence type="ECO:0000256" key="2">
    <source>
        <dbReference type="ARBA" id="ARBA00022801"/>
    </source>
</evidence>
<dbReference type="PANTHER" id="PTHR16222">
    <property type="entry name" value="ADP-RIBOSYLGLYCOHYDROLASE"/>
    <property type="match status" value="1"/>
</dbReference>
<evidence type="ECO:0000313" key="4">
    <source>
        <dbReference type="EMBL" id="SNS92886.1"/>
    </source>
</evidence>
<evidence type="ECO:0000256" key="3">
    <source>
        <dbReference type="PIRSR" id="PIRSR605502-1"/>
    </source>
</evidence>
<keyword evidence="3" id="KW-0479">Metal-binding</keyword>
<proteinExistence type="inferred from homology"/>
<keyword evidence="3" id="KW-0460">Magnesium</keyword>
<comment type="cofactor">
    <cofactor evidence="3">
        <name>Mg(2+)</name>
        <dbReference type="ChEBI" id="CHEBI:18420"/>
    </cofactor>
    <text evidence="3">Binds 2 magnesium ions per subunit.</text>
</comment>
<dbReference type="PANTHER" id="PTHR16222:SF24">
    <property type="entry name" value="ADP-RIBOSYLHYDROLASE ARH3"/>
    <property type="match status" value="1"/>
</dbReference>
<dbReference type="InterPro" id="IPR005502">
    <property type="entry name" value="Ribosyl_crysJ1"/>
</dbReference>
<reference evidence="5" key="1">
    <citation type="submission" date="2017-06" db="EMBL/GenBank/DDBJ databases">
        <authorList>
            <person name="Varghese N."/>
            <person name="Submissions S."/>
        </authorList>
    </citation>
    <scope>NUCLEOTIDE SEQUENCE [LARGE SCALE GENOMIC DNA]</scope>
    <source>
        <strain evidence="5">JCM 23211</strain>
    </source>
</reference>
<feature type="binding site" evidence="3">
    <location>
        <position position="261"/>
    </location>
    <ligand>
        <name>Mg(2+)</name>
        <dbReference type="ChEBI" id="CHEBI:18420"/>
        <label>1</label>
    </ligand>
</feature>
<organism evidence="4 5">
    <name type="scientific">Rhodococcoides kyotonense</name>
    <dbReference type="NCBI Taxonomy" id="398843"/>
    <lineage>
        <taxon>Bacteria</taxon>
        <taxon>Bacillati</taxon>
        <taxon>Actinomycetota</taxon>
        <taxon>Actinomycetes</taxon>
        <taxon>Mycobacteriales</taxon>
        <taxon>Nocardiaceae</taxon>
        <taxon>Rhodococcoides</taxon>
    </lineage>
</organism>
<evidence type="ECO:0000256" key="1">
    <source>
        <dbReference type="ARBA" id="ARBA00010702"/>
    </source>
</evidence>
<dbReference type="STRING" id="398843.A3K89_22820"/>
<accession>A0A239IGM2</accession>
<dbReference type="GO" id="GO:0046872">
    <property type="term" value="F:metal ion binding"/>
    <property type="evidence" value="ECO:0007669"/>
    <property type="project" value="UniProtKB-KW"/>
</dbReference>
<feature type="binding site" evidence="3">
    <location>
        <position position="259"/>
    </location>
    <ligand>
        <name>Mg(2+)</name>
        <dbReference type="ChEBI" id="CHEBI:18420"/>
        <label>1</label>
    </ligand>
</feature>
<keyword evidence="5" id="KW-1185">Reference proteome</keyword>
<dbReference type="OrthoDB" id="9798107at2"/>
<gene>
    <name evidence="4" type="ORF">SAMN05421642_10757</name>
</gene>
<evidence type="ECO:0000313" key="5">
    <source>
        <dbReference type="Proteomes" id="UP000198327"/>
    </source>
</evidence>
<protein>
    <submittedName>
        <fullName evidence="4">ADP-ribosylglycohydrolase</fullName>
    </submittedName>
</protein>
<dbReference type="Pfam" id="PF03747">
    <property type="entry name" value="ADP_ribosyl_GH"/>
    <property type="match status" value="1"/>
</dbReference>
<dbReference type="GO" id="GO:0016787">
    <property type="term" value="F:hydrolase activity"/>
    <property type="evidence" value="ECO:0007669"/>
    <property type="project" value="UniProtKB-KW"/>
</dbReference>
<feature type="binding site" evidence="3">
    <location>
        <position position="56"/>
    </location>
    <ligand>
        <name>Mg(2+)</name>
        <dbReference type="ChEBI" id="CHEBI:18420"/>
        <label>1</label>
    </ligand>
</feature>